<evidence type="ECO:0000256" key="1">
    <source>
        <dbReference type="SAM" id="MobiDB-lite"/>
    </source>
</evidence>
<dbReference type="GO" id="GO:0003723">
    <property type="term" value="F:RNA binding"/>
    <property type="evidence" value="ECO:0007669"/>
    <property type="project" value="TreeGrafter"/>
</dbReference>
<dbReference type="InterPro" id="IPR034629">
    <property type="entry name" value="PTCD2"/>
</dbReference>
<dbReference type="KEGG" id="clec:106667248"/>
<evidence type="ECO:0000313" key="2">
    <source>
        <dbReference type="EnsemblMetazoa" id="XP_014250577.1"/>
    </source>
</evidence>
<dbReference type="EnsemblMetazoa" id="XM_014395091.2">
    <property type="protein sequence ID" value="XP_014250577.1"/>
    <property type="gene ID" value="LOC106667248"/>
</dbReference>
<dbReference type="Proteomes" id="UP000494040">
    <property type="component" value="Unassembled WGS sequence"/>
</dbReference>
<dbReference type="RefSeq" id="XP_014250577.1">
    <property type="nucleotide sequence ID" value="XM_014395091.2"/>
</dbReference>
<reference evidence="2" key="1">
    <citation type="submission" date="2022-01" db="UniProtKB">
        <authorList>
            <consortium name="EnsemblMetazoa"/>
        </authorList>
    </citation>
    <scope>IDENTIFICATION</scope>
</reference>
<feature type="region of interest" description="Disordered" evidence="1">
    <location>
        <begin position="363"/>
        <end position="386"/>
    </location>
</feature>
<proteinExistence type="predicted"/>
<accession>A0A8I6RSB7</accession>
<dbReference type="GO" id="GO:0050684">
    <property type="term" value="P:regulation of mRNA processing"/>
    <property type="evidence" value="ECO:0007669"/>
    <property type="project" value="InterPro"/>
</dbReference>
<protein>
    <recommendedName>
        <fullName evidence="4">Pentatricopeptide repeat-containing protein 2, mitochondrial</fullName>
    </recommendedName>
</protein>
<dbReference type="PANTHER" id="PTHR14700:SF0">
    <property type="entry name" value="PENTATRICOPEPTIDE REPEAT-CONTAINING PROTEIN 2, MITOCHONDRIAL"/>
    <property type="match status" value="1"/>
</dbReference>
<evidence type="ECO:0000313" key="3">
    <source>
        <dbReference type="Proteomes" id="UP000494040"/>
    </source>
</evidence>
<dbReference type="OMA" id="KFYCSQI"/>
<dbReference type="GeneID" id="106667248"/>
<feature type="compositionally biased region" description="Polar residues" evidence="1">
    <location>
        <begin position="367"/>
        <end position="379"/>
    </location>
</feature>
<dbReference type="GO" id="GO:0007005">
    <property type="term" value="P:mitochondrion organization"/>
    <property type="evidence" value="ECO:0007669"/>
    <property type="project" value="TreeGrafter"/>
</dbReference>
<evidence type="ECO:0008006" key="4">
    <source>
        <dbReference type="Google" id="ProtNLM"/>
    </source>
</evidence>
<keyword evidence="3" id="KW-1185">Reference proteome</keyword>
<organism evidence="2 3">
    <name type="scientific">Cimex lectularius</name>
    <name type="common">Bed bug</name>
    <name type="synonym">Acanthia lectularia</name>
    <dbReference type="NCBI Taxonomy" id="79782"/>
    <lineage>
        <taxon>Eukaryota</taxon>
        <taxon>Metazoa</taxon>
        <taxon>Ecdysozoa</taxon>
        <taxon>Arthropoda</taxon>
        <taxon>Hexapoda</taxon>
        <taxon>Insecta</taxon>
        <taxon>Pterygota</taxon>
        <taxon>Neoptera</taxon>
        <taxon>Paraneoptera</taxon>
        <taxon>Hemiptera</taxon>
        <taxon>Heteroptera</taxon>
        <taxon>Panheteroptera</taxon>
        <taxon>Cimicomorpha</taxon>
        <taxon>Cimicidae</taxon>
        <taxon>Cimex</taxon>
    </lineage>
</organism>
<sequence>MISLRNSLISHAAFFERHFLEKCTIRARRTLYSAGSIGLDAYQDTREKIKSQFGGIEDKFKTKMTEYTNTDANSTIFTEDLKNMVHLVENEEVSLVEQMIKKFAKQNREMRFGSFVFGPVIMRMYYHLNMPVAALEMFKDPELEGFFDQLVTFQILMDLLLVNDMDKEVIEVFDMIKFKQLQGSKYPKNAVVLVLAACYKLNTTESFEYMKTLYNDLNKCGHIPMRRAGTFAAALAIEQNAPHIALEILTSMKKQSYVTIRNLKMSALAALGRPEDTLSILRAVLEFDGTSSIKHTFDKETVRKVAEAIEMLNNPVLKEEFDRIIKQLHYLGHISEEPLSKQLWAEISGSPKPWKLQQEIPKFGRQPNYSNYPNKQTQRPGLKDMA</sequence>
<dbReference type="OrthoDB" id="6073372at2759"/>
<dbReference type="AlphaFoldDB" id="A0A8I6RSB7"/>
<name>A0A8I6RSB7_CIMLE</name>
<dbReference type="GO" id="GO:0005739">
    <property type="term" value="C:mitochondrion"/>
    <property type="evidence" value="ECO:0007669"/>
    <property type="project" value="InterPro"/>
</dbReference>
<dbReference type="PANTHER" id="PTHR14700">
    <property type="entry name" value="PENTATRICOPEPTIDE REPEAT-CONTAINING PROTEIN 2, MITOCHONDRIAL"/>
    <property type="match status" value="1"/>
</dbReference>